<feature type="transmembrane region" description="Helical" evidence="6">
    <location>
        <begin position="340"/>
        <end position="359"/>
    </location>
</feature>
<feature type="transmembrane region" description="Helical" evidence="6">
    <location>
        <begin position="402"/>
        <end position="421"/>
    </location>
</feature>
<dbReference type="NCBIfam" id="TIGR00785">
    <property type="entry name" value="dass"/>
    <property type="match status" value="1"/>
</dbReference>
<evidence type="ECO:0000256" key="5">
    <source>
        <dbReference type="ARBA" id="ARBA00023136"/>
    </source>
</evidence>
<dbReference type="GO" id="GO:0008514">
    <property type="term" value="F:organic anion transmembrane transporter activity"/>
    <property type="evidence" value="ECO:0007669"/>
    <property type="project" value="UniProtKB-ARBA"/>
</dbReference>
<feature type="transmembrane region" description="Helical" evidence="6">
    <location>
        <begin position="47"/>
        <end position="79"/>
    </location>
</feature>
<keyword evidence="5 6" id="KW-0472">Membrane</keyword>
<comment type="caution">
    <text evidence="7">The sequence shown here is derived from an EMBL/GenBank/DDBJ whole genome shotgun (WGS) entry which is preliminary data.</text>
</comment>
<feature type="transmembrane region" description="Helical" evidence="6">
    <location>
        <begin position="99"/>
        <end position="122"/>
    </location>
</feature>
<gene>
    <name evidence="7" type="primary">ybhI_2</name>
    <name evidence="7" type="ORF">SDC9_82834</name>
</gene>
<name>A0A644Z6J8_9ZZZZ</name>
<feature type="transmembrane region" description="Helical" evidence="6">
    <location>
        <begin position="428"/>
        <end position="449"/>
    </location>
</feature>
<dbReference type="InterPro" id="IPR030676">
    <property type="entry name" value="CitT-rel"/>
</dbReference>
<protein>
    <submittedName>
        <fullName evidence="7">Inner membrane protein YbhI</fullName>
    </submittedName>
</protein>
<dbReference type="PANTHER" id="PTHR10283:SF82">
    <property type="entry name" value="SOLUTE CARRIER FAMILY 13 MEMBER 2"/>
    <property type="match status" value="1"/>
</dbReference>
<dbReference type="InterPro" id="IPR001898">
    <property type="entry name" value="SLC13A/DASS"/>
</dbReference>
<dbReference type="GO" id="GO:0005886">
    <property type="term" value="C:plasma membrane"/>
    <property type="evidence" value="ECO:0007669"/>
    <property type="project" value="TreeGrafter"/>
</dbReference>
<evidence type="ECO:0000256" key="1">
    <source>
        <dbReference type="ARBA" id="ARBA00004141"/>
    </source>
</evidence>
<evidence type="ECO:0000256" key="4">
    <source>
        <dbReference type="ARBA" id="ARBA00022989"/>
    </source>
</evidence>
<keyword evidence="4 6" id="KW-1133">Transmembrane helix</keyword>
<feature type="transmembrane region" description="Helical" evidence="6">
    <location>
        <begin position="233"/>
        <end position="255"/>
    </location>
</feature>
<dbReference type="Pfam" id="PF00939">
    <property type="entry name" value="Na_sulph_symp"/>
    <property type="match status" value="1"/>
</dbReference>
<sequence>MDDIKKESGEKAGFLKQYGFYIALAVLAAIVLMPPQEGLSAAGQRMIGIMVFSVIVWATTAISYPVSAGVIMTLMAFLIGFSPNPATGKLYGTAGGLTMGLTGFASTAFCLVAAAMFLAAAMTKTGLDKRIALVILSKLGAKANRVVIGVILCGFILSFFVPSTTARVACLVPIVLGMIKAFNVPMKSRFAAMLMITVAQVDSVWNVGIKTAAAQNMVAVNFIKSQLGVDISWLDWFIAAAPFAILMSFCLYHLMMYLFPPEIDEIPGGQATVKKLLIEMGPLTINEKKLLSISICLLALWTTEQKLHPLDTSTTTMLAISLLMLPKIGVMDWNETVHKINWGTVLLFGVGISLGSALLSTKAATWMANQIVASFGLANSSTIVVLAIMALFLIIIHTGFASATGLAAAIIPIIISVLQSLKTPGVNVIGMTMILQYVVSFGFILPVNAPQNMIAYGTDTFEVRDFVRSGIPLTLIGFALIMLLGATYWKWLGLV</sequence>
<feature type="transmembrane region" description="Helical" evidence="6">
    <location>
        <begin position="469"/>
        <end position="489"/>
    </location>
</feature>
<evidence type="ECO:0000256" key="3">
    <source>
        <dbReference type="ARBA" id="ARBA00022692"/>
    </source>
</evidence>
<feature type="transmembrane region" description="Helical" evidence="6">
    <location>
        <begin position="166"/>
        <end position="186"/>
    </location>
</feature>
<evidence type="ECO:0000256" key="6">
    <source>
        <dbReference type="SAM" id="Phobius"/>
    </source>
</evidence>
<comment type="subcellular location">
    <subcellularLocation>
        <location evidence="1">Membrane</location>
        <topology evidence="1">Multi-pass membrane protein</topology>
    </subcellularLocation>
</comment>
<dbReference type="EMBL" id="VSSQ01007543">
    <property type="protein sequence ID" value="MPM36239.1"/>
    <property type="molecule type" value="Genomic_DNA"/>
</dbReference>
<reference evidence="7" key="1">
    <citation type="submission" date="2019-08" db="EMBL/GenBank/DDBJ databases">
        <authorList>
            <person name="Kucharzyk K."/>
            <person name="Murdoch R.W."/>
            <person name="Higgins S."/>
            <person name="Loffler F."/>
        </authorList>
    </citation>
    <scope>NUCLEOTIDE SEQUENCE</scope>
</reference>
<feature type="transmembrane region" description="Helical" evidence="6">
    <location>
        <begin position="18"/>
        <end position="35"/>
    </location>
</feature>
<comment type="similarity">
    <text evidence="2">Belongs to the SLC13A/DASS transporter (TC 2.A.47) family. DIT1 subfamily.</text>
</comment>
<dbReference type="PANTHER" id="PTHR10283">
    <property type="entry name" value="SOLUTE CARRIER FAMILY 13 MEMBER"/>
    <property type="match status" value="1"/>
</dbReference>
<evidence type="ECO:0000256" key="2">
    <source>
        <dbReference type="ARBA" id="ARBA00007349"/>
    </source>
</evidence>
<feature type="transmembrane region" description="Helical" evidence="6">
    <location>
        <begin position="371"/>
        <end position="396"/>
    </location>
</feature>
<organism evidence="7">
    <name type="scientific">bioreactor metagenome</name>
    <dbReference type="NCBI Taxonomy" id="1076179"/>
    <lineage>
        <taxon>unclassified sequences</taxon>
        <taxon>metagenomes</taxon>
        <taxon>ecological metagenomes</taxon>
    </lineage>
</organism>
<dbReference type="GO" id="GO:1905039">
    <property type="term" value="P:carboxylic acid transmembrane transport"/>
    <property type="evidence" value="ECO:0007669"/>
    <property type="project" value="UniProtKB-ARBA"/>
</dbReference>
<proteinExistence type="inferred from homology"/>
<accession>A0A644Z6J8</accession>
<feature type="transmembrane region" description="Helical" evidence="6">
    <location>
        <begin position="143"/>
        <end position="160"/>
    </location>
</feature>
<evidence type="ECO:0000313" key="7">
    <source>
        <dbReference type="EMBL" id="MPM36239.1"/>
    </source>
</evidence>
<keyword evidence="3 6" id="KW-0812">Transmembrane</keyword>
<dbReference type="PIRSF" id="PIRSF002457">
    <property type="entry name" value="DASS"/>
    <property type="match status" value="1"/>
</dbReference>
<dbReference type="AlphaFoldDB" id="A0A644Z6J8"/>